<sequence>MQIAPLWDYPQHLAEVAQAHLQAFGGLSPDWRLDQAQAELASHGRGDRIPTTWLALEGEQWLGSVSLLANDDERIDQYRPWLASLYVRPQARAAGIGAALVRHGVQAAAALKVPRLHLYCQDALVPYYARLGWQPLDRLALGPLQVVVMAIAPGAVDV</sequence>
<dbReference type="InterPro" id="IPR000182">
    <property type="entry name" value="GNAT_dom"/>
</dbReference>
<dbReference type="HOGENOM" id="CLU_117112_4_1_6"/>
<evidence type="ECO:0000256" key="2">
    <source>
        <dbReference type="ARBA" id="ARBA00023315"/>
    </source>
</evidence>
<feature type="domain" description="N-acetyltransferase" evidence="3">
    <location>
        <begin position="1"/>
        <end position="154"/>
    </location>
</feature>
<name>G7UW96_PSEUP</name>
<dbReference type="GO" id="GO:0016747">
    <property type="term" value="F:acyltransferase activity, transferring groups other than amino-acyl groups"/>
    <property type="evidence" value="ECO:0007669"/>
    <property type="project" value="InterPro"/>
</dbReference>
<organism evidence="4 5">
    <name type="scientific">Pseudoxanthomonas spadix (strain BD-a59)</name>
    <dbReference type="NCBI Taxonomy" id="1045855"/>
    <lineage>
        <taxon>Bacteria</taxon>
        <taxon>Pseudomonadati</taxon>
        <taxon>Pseudomonadota</taxon>
        <taxon>Gammaproteobacteria</taxon>
        <taxon>Lysobacterales</taxon>
        <taxon>Lysobacteraceae</taxon>
        <taxon>Pseudoxanthomonas</taxon>
    </lineage>
</organism>
<dbReference type="Pfam" id="PF00583">
    <property type="entry name" value="Acetyltransf_1"/>
    <property type="match status" value="1"/>
</dbReference>
<gene>
    <name evidence="4" type="ordered locus">DSC_02780</name>
</gene>
<dbReference type="InterPro" id="IPR050832">
    <property type="entry name" value="Bact_Acetyltransf"/>
</dbReference>
<dbReference type="Proteomes" id="UP000005870">
    <property type="component" value="Chromosome"/>
</dbReference>
<dbReference type="PANTHER" id="PTHR43877">
    <property type="entry name" value="AMINOALKYLPHOSPHONATE N-ACETYLTRANSFERASE-RELATED-RELATED"/>
    <property type="match status" value="1"/>
</dbReference>
<evidence type="ECO:0000259" key="3">
    <source>
        <dbReference type="PROSITE" id="PS51186"/>
    </source>
</evidence>
<dbReference type="PROSITE" id="PS51186">
    <property type="entry name" value="GNAT"/>
    <property type="match status" value="1"/>
</dbReference>
<evidence type="ECO:0000313" key="5">
    <source>
        <dbReference type="Proteomes" id="UP000005870"/>
    </source>
</evidence>
<dbReference type="STRING" id="1045855.DSC_02780"/>
<accession>G7UW96</accession>
<protein>
    <submittedName>
        <fullName evidence="4">Acetyltransferase</fullName>
    </submittedName>
</protein>
<proteinExistence type="predicted"/>
<dbReference type="SUPFAM" id="SSF55729">
    <property type="entry name" value="Acyl-CoA N-acyltransferases (Nat)"/>
    <property type="match status" value="1"/>
</dbReference>
<dbReference type="eggNOG" id="COG3153">
    <property type="taxonomic scope" value="Bacteria"/>
</dbReference>
<dbReference type="KEGG" id="psd:DSC_02780"/>
<dbReference type="OrthoDB" id="7678938at2"/>
<keyword evidence="5" id="KW-1185">Reference proteome</keyword>
<keyword evidence="2" id="KW-0012">Acyltransferase</keyword>
<dbReference type="AlphaFoldDB" id="G7UW96"/>
<evidence type="ECO:0000256" key="1">
    <source>
        <dbReference type="ARBA" id="ARBA00022679"/>
    </source>
</evidence>
<dbReference type="EMBL" id="CP003093">
    <property type="protein sequence ID" value="AER55209.1"/>
    <property type="molecule type" value="Genomic_DNA"/>
</dbReference>
<evidence type="ECO:0000313" key="4">
    <source>
        <dbReference type="EMBL" id="AER55209.1"/>
    </source>
</evidence>
<dbReference type="CDD" id="cd04301">
    <property type="entry name" value="NAT_SF"/>
    <property type="match status" value="1"/>
</dbReference>
<dbReference type="InterPro" id="IPR016181">
    <property type="entry name" value="Acyl_CoA_acyltransferase"/>
</dbReference>
<keyword evidence="1" id="KW-0808">Transferase</keyword>
<reference evidence="4 5" key="1">
    <citation type="journal article" date="2012" name="J. Bacteriol.">
        <title>Complete Genome Sequence of the BTEX-Degrading Bacterium Pseudoxanthomonas spadix BD-a59.</title>
        <authorList>
            <person name="Lee S.H."/>
            <person name="Jin H.M."/>
            <person name="Lee H.J."/>
            <person name="Kim J.M."/>
            <person name="Jeon C.O."/>
        </authorList>
    </citation>
    <scope>NUCLEOTIDE SEQUENCE [LARGE SCALE GENOMIC DNA]</scope>
    <source>
        <strain evidence="4 5">BD-a59</strain>
    </source>
</reference>
<dbReference type="Gene3D" id="3.40.630.30">
    <property type="match status" value="1"/>
</dbReference>